<evidence type="ECO:0000256" key="2">
    <source>
        <dbReference type="SAM" id="SignalP"/>
    </source>
</evidence>
<organism evidence="3 4">
    <name type="scientific">Amycolatopsis saalfeldensis</name>
    <dbReference type="NCBI Taxonomy" id="394193"/>
    <lineage>
        <taxon>Bacteria</taxon>
        <taxon>Bacillati</taxon>
        <taxon>Actinomycetota</taxon>
        <taxon>Actinomycetes</taxon>
        <taxon>Pseudonocardiales</taxon>
        <taxon>Pseudonocardiaceae</taxon>
        <taxon>Amycolatopsis</taxon>
    </lineage>
</organism>
<proteinExistence type="predicted"/>
<evidence type="ECO:0008006" key="5">
    <source>
        <dbReference type="Google" id="ProtNLM"/>
    </source>
</evidence>
<keyword evidence="4" id="KW-1185">Reference proteome</keyword>
<dbReference type="OrthoDB" id="3628262at2"/>
<gene>
    <name evidence="3" type="ORF">SAMN04489732_107113</name>
</gene>
<dbReference type="STRING" id="394193.SAMN04489732_107113"/>
<dbReference type="AlphaFoldDB" id="A0A1H8XFR3"/>
<feature type="signal peptide" evidence="2">
    <location>
        <begin position="1"/>
        <end position="21"/>
    </location>
</feature>
<protein>
    <recommendedName>
        <fullName evidence="5">DUF3558 domain-containing protein</fullName>
    </recommendedName>
</protein>
<dbReference type="EMBL" id="FOEF01000007">
    <property type="protein sequence ID" value="SEP38088.1"/>
    <property type="molecule type" value="Genomic_DNA"/>
</dbReference>
<dbReference type="RefSeq" id="WP_091618040.1">
    <property type="nucleotide sequence ID" value="NZ_FOEF01000007.1"/>
</dbReference>
<dbReference type="Proteomes" id="UP000198582">
    <property type="component" value="Unassembled WGS sequence"/>
</dbReference>
<name>A0A1H8XFR3_9PSEU</name>
<feature type="compositionally biased region" description="Low complexity" evidence="1">
    <location>
        <begin position="28"/>
        <end position="39"/>
    </location>
</feature>
<reference evidence="4" key="1">
    <citation type="submission" date="2016-10" db="EMBL/GenBank/DDBJ databases">
        <authorList>
            <person name="Varghese N."/>
            <person name="Submissions S."/>
        </authorList>
    </citation>
    <scope>NUCLEOTIDE SEQUENCE [LARGE SCALE GENOMIC DNA]</scope>
    <source>
        <strain evidence="4">DSM 44993</strain>
    </source>
</reference>
<dbReference type="PROSITE" id="PS51257">
    <property type="entry name" value="PROKAR_LIPOPROTEIN"/>
    <property type="match status" value="1"/>
</dbReference>
<dbReference type="InterPro" id="IPR024520">
    <property type="entry name" value="DUF3558"/>
</dbReference>
<feature type="region of interest" description="Disordered" evidence="1">
    <location>
        <begin position="24"/>
        <end position="51"/>
    </location>
</feature>
<evidence type="ECO:0000313" key="3">
    <source>
        <dbReference type="EMBL" id="SEP38088.1"/>
    </source>
</evidence>
<keyword evidence="2" id="KW-0732">Signal</keyword>
<accession>A0A1H8XFR3</accession>
<evidence type="ECO:0000256" key="1">
    <source>
        <dbReference type="SAM" id="MobiDB-lite"/>
    </source>
</evidence>
<sequence length="177" mass="18157">MRRVMVTAVVLACVLGLSACGGDPPGSARPATGGSTAPAGGSGRTGTPFAGTDPCALFKPADLQELDQDPEATPERRTDLYPVCAGSDYSIAVIDDNPEGRVMDFEGSLAKPVPDIAGHHAVTTIMHVGSSTNCSVSMEVTADEYVRVGITTHDNDSARMCALAVRAATVVASRIPA</sequence>
<feature type="chain" id="PRO_5039048307" description="DUF3558 domain-containing protein" evidence="2">
    <location>
        <begin position="22"/>
        <end position="177"/>
    </location>
</feature>
<dbReference type="Pfam" id="PF12079">
    <property type="entry name" value="DUF3558"/>
    <property type="match status" value="1"/>
</dbReference>
<evidence type="ECO:0000313" key="4">
    <source>
        <dbReference type="Proteomes" id="UP000198582"/>
    </source>
</evidence>